<organism evidence="2 3">
    <name type="scientific">Setaria viridis</name>
    <name type="common">Green bristlegrass</name>
    <name type="synonym">Setaria italica subsp. viridis</name>
    <dbReference type="NCBI Taxonomy" id="4556"/>
    <lineage>
        <taxon>Eukaryota</taxon>
        <taxon>Viridiplantae</taxon>
        <taxon>Streptophyta</taxon>
        <taxon>Embryophyta</taxon>
        <taxon>Tracheophyta</taxon>
        <taxon>Spermatophyta</taxon>
        <taxon>Magnoliopsida</taxon>
        <taxon>Liliopsida</taxon>
        <taxon>Poales</taxon>
        <taxon>Poaceae</taxon>
        <taxon>PACMAD clade</taxon>
        <taxon>Panicoideae</taxon>
        <taxon>Panicodae</taxon>
        <taxon>Paniceae</taxon>
        <taxon>Cenchrinae</taxon>
        <taxon>Setaria</taxon>
    </lineage>
</organism>
<dbReference type="InterPro" id="IPR050796">
    <property type="entry name" value="SCF_F-box_component"/>
</dbReference>
<evidence type="ECO:0000313" key="2">
    <source>
        <dbReference type="EMBL" id="TKV90561.1"/>
    </source>
</evidence>
<evidence type="ECO:0000313" key="3">
    <source>
        <dbReference type="Proteomes" id="UP000298652"/>
    </source>
</evidence>
<dbReference type="PANTHER" id="PTHR31672">
    <property type="entry name" value="BNACNNG10540D PROTEIN"/>
    <property type="match status" value="1"/>
</dbReference>
<dbReference type="PANTHER" id="PTHR31672:SF13">
    <property type="entry name" value="F-BOX PROTEIN CPR30-LIKE"/>
    <property type="match status" value="1"/>
</dbReference>
<feature type="domain" description="F-box associated beta-propeller type 3" evidence="1">
    <location>
        <begin position="122"/>
        <end position="270"/>
    </location>
</feature>
<dbReference type="Gramene" id="TKV90561">
    <property type="protein sequence ID" value="TKV90561"/>
    <property type="gene ID" value="SEVIR_9G037300v2"/>
</dbReference>
<keyword evidence="3" id="KW-1185">Reference proteome</keyword>
<sequence length="512" mass="56178">MAKRKARDDEVAAAPRKWSAAMTRTTTTRATTSSTPGMCDDVLRSIFARVPARTAVASMALSKHHRRLMRCPDFRALHCRLAPPLPRPHVAYVATANVSAAATPRCNGVVLLAGGKPRPTTCVLWNPAIADEEKEVTIPVSTRDDCAILGLGYSATTKTYKLLLTRRRMRSKILLSSPPIVRYPKELLVYTLSSGGVERKKKPRLRTVLSGEGVVGEITGQSLYMDGTIYLLHVSKSAILAFDVDSETVTNIGLPEPRHAISKLMEVSGRPCLDIYSPMGHKFFPNNRLPKAFFHLNLPLPSTKQTQSKLKSGGCALLLWVWAFEFGPQIKRCSGFFWAATRATARVALGVGPPLIDAAEHCGCSTCNAGGSGGGGKLYMYRVATKAMDKAKLLYNLSPEGSDYALCWGYKPTLVSPGSIVGELSQEEVRPTLQDCTAEIMEALKPLSERDKRKGKKATLDIVCFMEFLVRIMQKLPENVHDVLRMPLLNSDAAAYFSSKNELYYSDSDSDF</sequence>
<dbReference type="Proteomes" id="UP000298652">
    <property type="component" value="Chromosome 9"/>
</dbReference>
<evidence type="ECO:0000259" key="1">
    <source>
        <dbReference type="Pfam" id="PF08268"/>
    </source>
</evidence>
<reference evidence="2" key="1">
    <citation type="submission" date="2019-03" db="EMBL/GenBank/DDBJ databases">
        <title>WGS assembly of Setaria viridis.</title>
        <authorList>
            <person name="Huang P."/>
            <person name="Jenkins J."/>
            <person name="Grimwood J."/>
            <person name="Barry K."/>
            <person name="Healey A."/>
            <person name="Mamidi S."/>
            <person name="Sreedasyam A."/>
            <person name="Shu S."/>
            <person name="Feldman M."/>
            <person name="Wu J."/>
            <person name="Yu Y."/>
            <person name="Chen C."/>
            <person name="Johnson J."/>
            <person name="Rokhsar D."/>
            <person name="Baxter I."/>
            <person name="Schmutz J."/>
            <person name="Brutnell T."/>
            <person name="Kellogg E."/>
        </authorList>
    </citation>
    <scope>NUCLEOTIDE SEQUENCE [LARGE SCALE GENOMIC DNA]</scope>
</reference>
<dbReference type="OMA" id="KDGTHTF"/>
<protein>
    <recommendedName>
        <fullName evidence="1">F-box associated beta-propeller type 3 domain-containing protein</fullName>
    </recommendedName>
</protein>
<accession>A0A4U6SQW0</accession>
<dbReference type="InterPro" id="IPR013187">
    <property type="entry name" value="F-box-assoc_dom_typ3"/>
</dbReference>
<name>A0A4U6SQW0_SETVI</name>
<gene>
    <name evidence="2" type="ORF">SEVIR_9G037300v2</name>
</gene>
<dbReference type="Pfam" id="PF08268">
    <property type="entry name" value="FBA_3"/>
    <property type="match status" value="1"/>
</dbReference>
<dbReference type="AlphaFoldDB" id="A0A4U6SQW0"/>
<proteinExistence type="predicted"/>
<dbReference type="EMBL" id="CM016560">
    <property type="protein sequence ID" value="TKV90561.1"/>
    <property type="molecule type" value="Genomic_DNA"/>
</dbReference>